<dbReference type="PROSITE" id="PS00518">
    <property type="entry name" value="ZF_RING_1"/>
    <property type="match status" value="1"/>
</dbReference>
<keyword evidence="4" id="KW-0479">Metal-binding</keyword>
<feature type="domain" description="RING-type" evidence="11">
    <location>
        <begin position="36"/>
        <end position="75"/>
    </location>
</feature>
<feature type="region of interest" description="Disordered" evidence="10">
    <location>
        <begin position="1"/>
        <end position="27"/>
    </location>
</feature>
<dbReference type="PROSITE" id="PS50089">
    <property type="entry name" value="ZF_RING_2"/>
    <property type="match status" value="1"/>
</dbReference>
<comment type="catalytic activity">
    <reaction evidence="1">
        <text>S-ubiquitinyl-[E2 ubiquitin-conjugating enzyme]-L-cysteine + [acceptor protein]-L-lysine = [E2 ubiquitin-conjugating enzyme]-L-cysteine + N(6)-ubiquitinyl-[acceptor protein]-L-lysine.</text>
        <dbReference type="EC" id="2.3.2.27"/>
    </reaction>
</comment>
<evidence type="ECO:0000259" key="11">
    <source>
        <dbReference type="PROSITE" id="PS50089"/>
    </source>
</evidence>
<dbReference type="GO" id="GO:0000209">
    <property type="term" value="P:protein polyubiquitination"/>
    <property type="evidence" value="ECO:0007669"/>
    <property type="project" value="TreeGrafter"/>
</dbReference>
<feature type="compositionally biased region" description="Polar residues" evidence="10">
    <location>
        <begin position="1"/>
        <end position="17"/>
    </location>
</feature>
<evidence type="ECO:0000256" key="5">
    <source>
        <dbReference type="ARBA" id="ARBA00022771"/>
    </source>
</evidence>
<evidence type="ECO:0000256" key="4">
    <source>
        <dbReference type="ARBA" id="ARBA00022723"/>
    </source>
</evidence>
<dbReference type="SUPFAM" id="SSF57850">
    <property type="entry name" value="RING/U-box"/>
    <property type="match status" value="1"/>
</dbReference>
<dbReference type="Ensembl" id="ENSACCT00020016712.1">
    <property type="protein sequence ID" value="ENSACCP00020016015.1"/>
    <property type="gene ID" value="ENSACCG00020010993.1"/>
</dbReference>
<reference evidence="12" key="2">
    <citation type="submission" date="2025-09" db="UniProtKB">
        <authorList>
            <consortium name="Ensembl"/>
        </authorList>
    </citation>
    <scope>IDENTIFICATION</scope>
</reference>
<keyword evidence="7" id="KW-0805">Transcription regulation</keyword>
<dbReference type="AlphaFoldDB" id="A0A663EUJ6"/>
<evidence type="ECO:0000313" key="12">
    <source>
        <dbReference type="Ensembl" id="ENSACCP00020016015.1"/>
    </source>
</evidence>
<evidence type="ECO:0000256" key="9">
    <source>
        <dbReference type="PROSITE-ProRule" id="PRU00175"/>
    </source>
</evidence>
<evidence type="ECO:0000256" key="1">
    <source>
        <dbReference type="ARBA" id="ARBA00000900"/>
    </source>
</evidence>
<evidence type="ECO:0000256" key="7">
    <source>
        <dbReference type="ARBA" id="ARBA00023015"/>
    </source>
</evidence>
<dbReference type="CDD" id="cd23130">
    <property type="entry name" value="RING-HC_EHV1-like"/>
    <property type="match status" value="1"/>
</dbReference>
<dbReference type="InParanoid" id="A0A663EUJ6"/>
<reference evidence="12" key="1">
    <citation type="submission" date="2025-08" db="UniProtKB">
        <authorList>
            <consortium name="Ensembl"/>
        </authorList>
    </citation>
    <scope>IDENTIFICATION</scope>
</reference>
<feature type="region of interest" description="Disordered" evidence="10">
    <location>
        <begin position="125"/>
        <end position="170"/>
    </location>
</feature>
<keyword evidence="13" id="KW-1185">Reference proteome</keyword>
<dbReference type="Gene3D" id="3.30.40.10">
    <property type="entry name" value="Zinc/RING finger domain, C3HC4 (zinc finger)"/>
    <property type="match status" value="1"/>
</dbReference>
<dbReference type="SMART" id="SM00184">
    <property type="entry name" value="RING"/>
    <property type="match status" value="1"/>
</dbReference>
<sequence length="268" mass="28856">MQSSGTVNMGSGSTSLVPPSPPQHMESVAMEPEDHCPICLCSWEEASFVMPCLHRFCYPCILRWAESKPECPLCKRRILSILHSVRADDDYVEHIITPPSGVVRQEYVVGLPARLRRTMAMERARGQSLQRRYNLRPRPATSQPSAGRSRPAGTDGSSCSPSASASSVSNKHHDVLQDACVFRDQRATRRRECFPTLSGQCGKAKGEEGFPGCAVMSFHPSAAAGDASLALSQPPAPKQQGRAAQESLAGSPGNPLLRPQGSMSAGQS</sequence>
<keyword evidence="5 9" id="KW-0863">Zinc-finger</keyword>
<evidence type="ECO:0000313" key="13">
    <source>
        <dbReference type="Proteomes" id="UP000472275"/>
    </source>
</evidence>
<dbReference type="EC" id="2.3.2.27" evidence="2"/>
<dbReference type="GO" id="GO:0008270">
    <property type="term" value="F:zinc ion binding"/>
    <property type="evidence" value="ECO:0007669"/>
    <property type="project" value="UniProtKB-KW"/>
</dbReference>
<dbReference type="InterPro" id="IPR013083">
    <property type="entry name" value="Znf_RING/FYVE/PHD"/>
</dbReference>
<organism evidence="12 13">
    <name type="scientific">Aquila chrysaetos chrysaetos</name>
    <dbReference type="NCBI Taxonomy" id="223781"/>
    <lineage>
        <taxon>Eukaryota</taxon>
        <taxon>Metazoa</taxon>
        <taxon>Chordata</taxon>
        <taxon>Craniata</taxon>
        <taxon>Vertebrata</taxon>
        <taxon>Euteleostomi</taxon>
        <taxon>Archelosauria</taxon>
        <taxon>Archosauria</taxon>
        <taxon>Dinosauria</taxon>
        <taxon>Saurischia</taxon>
        <taxon>Theropoda</taxon>
        <taxon>Coelurosauria</taxon>
        <taxon>Aves</taxon>
        <taxon>Neognathae</taxon>
        <taxon>Neoaves</taxon>
        <taxon>Telluraves</taxon>
        <taxon>Accipitrimorphae</taxon>
        <taxon>Accipitriformes</taxon>
        <taxon>Accipitridae</taxon>
        <taxon>Accipitrinae</taxon>
        <taxon>Aquila</taxon>
    </lineage>
</organism>
<keyword evidence="6" id="KW-0862">Zinc</keyword>
<keyword evidence="3" id="KW-0808">Transferase</keyword>
<name>A0A663EUJ6_AQUCH</name>
<feature type="region of interest" description="Disordered" evidence="10">
    <location>
        <begin position="224"/>
        <end position="268"/>
    </location>
</feature>
<protein>
    <recommendedName>
        <fullName evidence="2">RING-type E3 ubiquitin transferase</fullName>
        <ecNumber evidence="2">2.3.2.27</ecNumber>
    </recommendedName>
</protein>
<keyword evidence="8" id="KW-0804">Transcription</keyword>
<dbReference type="GO" id="GO:0061630">
    <property type="term" value="F:ubiquitin protein ligase activity"/>
    <property type="evidence" value="ECO:0007669"/>
    <property type="project" value="UniProtKB-EC"/>
</dbReference>
<evidence type="ECO:0000256" key="6">
    <source>
        <dbReference type="ARBA" id="ARBA00022833"/>
    </source>
</evidence>
<dbReference type="GO" id="GO:0006513">
    <property type="term" value="P:protein monoubiquitination"/>
    <property type="evidence" value="ECO:0007669"/>
    <property type="project" value="TreeGrafter"/>
</dbReference>
<evidence type="ECO:0000256" key="2">
    <source>
        <dbReference type="ARBA" id="ARBA00012483"/>
    </source>
</evidence>
<dbReference type="Proteomes" id="UP000472275">
    <property type="component" value="Chromosome Z"/>
</dbReference>
<proteinExistence type="predicted"/>
<evidence type="ECO:0000256" key="8">
    <source>
        <dbReference type="ARBA" id="ARBA00023163"/>
    </source>
</evidence>
<dbReference type="Pfam" id="PF13923">
    <property type="entry name" value="zf-C3HC4_2"/>
    <property type="match status" value="1"/>
</dbReference>
<dbReference type="InterPro" id="IPR001841">
    <property type="entry name" value="Znf_RING"/>
</dbReference>
<dbReference type="PANTHER" id="PTHR46077:SF1">
    <property type="entry name" value="TOP1 BINDING ARGININE_SERINE RICH PROTEIN, E3 UBIQUITIN LIGASE"/>
    <property type="match status" value="1"/>
</dbReference>
<feature type="compositionally biased region" description="Low complexity" evidence="10">
    <location>
        <begin position="157"/>
        <end position="169"/>
    </location>
</feature>
<dbReference type="GeneTree" id="ENSGT00530000064170"/>
<accession>A0A663EUJ6</accession>
<dbReference type="PANTHER" id="PTHR46077">
    <property type="entry name" value="E3 UBIQUITIN-PROTEIN LIGASE TOPORS"/>
    <property type="match status" value="1"/>
</dbReference>
<dbReference type="InterPro" id="IPR017907">
    <property type="entry name" value="Znf_RING_CS"/>
</dbReference>
<evidence type="ECO:0000256" key="10">
    <source>
        <dbReference type="SAM" id="MobiDB-lite"/>
    </source>
</evidence>
<evidence type="ECO:0000256" key="3">
    <source>
        <dbReference type="ARBA" id="ARBA00022679"/>
    </source>
</evidence>